<feature type="transmembrane region" description="Helical" evidence="1">
    <location>
        <begin position="245"/>
        <end position="273"/>
    </location>
</feature>
<dbReference type="GO" id="GO:0015293">
    <property type="term" value="F:symporter activity"/>
    <property type="evidence" value="ECO:0007669"/>
    <property type="project" value="InterPro"/>
</dbReference>
<dbReference type="AlphaFoldDB" id="A0A5B9DB80"/>
<reference evidence="2 3" key="2">
    <citation type="journal article" date="2024" name="Int. J. Syst. Evol. Microbiol.">
        <title>Promethearchaeum syntrophicum gen. nov., sp. nov., an anaerobic, obligately syntrophic archaeon, the first isolate of the lineage 'Asgard' archaea, and proposal of the new archaeal phylum Promethearchaeota phyl. nov. and kingdom Promethearchaeati regn. nov.</title>
        <authorList>
            <person name="Imachi H."/>
            <person name="Nobu M.K."/>
            <person name="Kato S."/>
            <person name="Takaki Y."/>
            <person name="Miyazaki M."/>
            <person name="Miyata M."/>
            <person name="Ogawara M."/>
            <person name="Saito Y."/>
            <person name="Sakai S."/>
            <person name="Tahara Y.O."/>
            <person name="Takano Y."/>
            <person name="Tasumi E."/>
            <person name="Uematsu K."/>
            <person name="Yoshimura T."/>
            <person name="Itoh T."/>
            <person name="Ohkuma M."/>
            <person name="Takai K."/>
        </authorList>
    </citation>
    <scope>NUCLEOTIDE SEQUENCE [LARGE SCALE GENOMIC DNA]</scope>
    <source>
        <strain evidence="2 3">MK-D1</strain>
    </source>
</reference>
<evidence type="ECO:0000256" key="1">
    <source>
        <dbReference type="SAM" id="Phobius"/>
    </source>
</evidence>
<dbReference type="InterPro" id="IPR036259">
    <property type="entry name" value="MFS_trans_sf"/>
</dbReference>
<keyword evidence="1" id="KW-0472">Membrane</keyword>
<feature type="transmembrane region" description="Helical" evidence="1">
    <location>
        <begin position="285"/>
        <end position="304"/>
    </location>
</feature>
<dbReference type="RefSeq" id="WP_147662782.1">
    <property type="nucleotide sequence ID" value="NZ_CP042905.2"/>
</dbReference>
<feature type="transmembrane region" description="Helical" evidence="1">
    <location>
        <begin position="159"/>
        <end position="182"/>
    </location>
</feature>
<evidence type="ECO:0000313" key="2">
    <source>
        <dbReference type="EMBL" id="QEE15886.1"/>
    </source>
</evidence>
<dbReference type="InterPro" id="IPR039672">
    <property type="entry name" value="MFS_2"/>
</dbReference>
<feature type="transmembrane region" description="Helical" evidence="1">
    <location>
        <begin position="352"/>
        <end position="373"/>
    </location>
</feature>
<keyword evidence="1" id="KW-1133">Transmembrane helix</keyword>
<organism evidence="2 3">
    <name type="scientific">Promethearchaeum syntrophicum</name>
    <dbReference type="NCBI Taxonomy" id="2594042"/>
    <lineage>
        <taxon>Archaea</taxon>
        <taxon>Promethearchaeati</taxon>
        <taxon>Promethearchaeota</taxon>
        <taxon>Promethearchaeia</taxon>
        <taxon>Promethearchaeales</taxon>
        <taxon>Promethearchaeaceae</taxon>
        <taxon>Promethearchaeum</taxon>
    </lineage>
</organism>
<sequence>MAINTDGEHVKLTWNQKLAYSAGNLPAGFFSSFTGALTVFYYGWMGLSAPYIVLGQVLYMIWNVANDPIFGYAMDKTRSKQGRLIPWMKRSAIPFSIGFIFLFFPPQTWRYQTSGEAYQIALLTWYLVSQWIYDTFYTIMYIGYTALAPQMTFDQKERVQLNGISSVFSLLGWGISMAFPLIFLTDPTEESIRTFQICVAVFAIISIFPWFWIAKVVKEKKELIPKESTPFWTGIKHVFTNKSGIFYMIYDGISVGVLNALISGLFFMLSWVFGGFDLNTTGEDYMIYFLIPAVFAFIGIPIQIQIGKRLSVKAALSYSLWTEAIGGFIAYIAIITSKNLSDGAIWLAPSNLIWVSVGLSILFLGFTGDFIFHQVMRADTIDYDELKTGERREAVYAGVACLFGKVMESVVFSLLPLFLAIYGLIPTEPDNPIAEPTYASQGTGNAIIGVATGVFLLPAVLALIGAIAWIWYPLNGKKITEMKVKLDLMHAKKREERL</sequence>
<keyword evidence="3" id="KW-1185">Reference proteome</keyword>
<feature type="transmembrane region" description="Helical" evidence="1">
    <location>
        <begin position="316"/>
        <end position="337"/>
    </location>
</feature>
<keyword evidence="1" id="KW-0812">Transmembrane</keyword>
<dbReference type="EMBL" id="CP042905">
    <property type="protein sequence ID" value="QEE15886.1"/>
    <property type="molecule type" value="Genomic_DNA"/>
</dbReference>
<feature type="transmembrane region" description="Helical" evidence="1">
    <location>
        <begin position="87"/>
        <end position="104"/>
    </location>
</feature>
<feature type="transmembrane region" description="Helical" evidence="1">
    <location>
        <begin position="445"/>
        <end position="472"/>
    </location>
</feature>
<dbReference type="GO" id="GO:0005886">
    <property type="term" value="C:plasma membrane"/>
    <property type="evidence" value="ECO:0007669"/>
    <property type="project" value="TreeGrafter"/>
</dbReference>
<name>A0A5B9DB80_9ARCH</name>
<feature type="transmembrane region" description="Helical" evidence="1">
    <location>
        <begin position="124"/>
        <end position="147"/>
    </location>
</feature>
<dbReference type="Proteomes" id="UP000321408">
    <property type="component" value="Chromosome"/>
</dbReference>
<proteinExistence type="predicted"/>
<dbReference type="SUPFAM" id="SSF103473">
    <property type="entry name" value="MFS general substrate transporter"/>
    <property type="match status" value="1"/>
</dbReference>
<accession>A0A5B9DB80</accession>
<dbReference type="GeneID" id="41329706"/>
<dbReference type="Pfam" id="PF13347">
    <property type="entry name" value="MFS_2"/>
    <property type="match status" value="1"/>
</dbReference>
<feature type="transmembrane region" description="Helical" evidence="1">
    <location>
        <begin position="194"/>
        <end position="213"/>
    </location>
</feature>
<dbReference type="PANTHER" id="PTHR11328">
    <property type="entry name" value="MAJOR FACILITATOR SUPERFAMILY DOMAIN-CONTAINING PROTEIN"/>
    <property type="match status" value="1"/>
</dbReference>
<dbReference type="GO" id="GO:0008643">
    <property type="term" value="P:carbohydrate transport"/>
    <property type="evidence" value="ECO:0007669"/>
    <property type="project" value="InterPro"/>
</dbReference>
<gene>
    <name evidence="2" type="ORF">DSAG12_01713</name>
</gene>
<dbReference type="KEGG" id="psyt:DSAG12_01713"/>
<feature type="transmembrane region" description="Helical" evidence="1">
    <location>
        <begin position="18"/>
        <end position="42"/>
    </location>
</feature>
<feature type="transmembrane region" description="Helical" evidence="1">
    <location>
        <begin position="394"/>
        <end position="425"/>
    </location>
</feature>
<reference evidence="2 3" key="1">
    <citation type="journal article" date="2020" name="Nature">
        <title>Isolation of an archaeon at the prokaryote-eukaryote interface.</title>
        <authorList>
            <person name="Imachi H."/>
            <person name="Nobu M.K."/>
            <person name="Nakahara N."/>
            <person name="Morono Y."/>
            <person name="Ogawara M."/>
            <person name="Takaki Y."/>
            <person name="Takano Y."/>
            <person name="Uematsu K."/>
            <person name="Ikuta T."/>
            <person name="Ito M."/>
            <person name="Matsui Y."/>
            <person name="Miyazaki M."/>
            <person name="Murata K."/>
            <person name="Saito Y."/>
            <person name="Sakai S."/>
            <person name="Song C."/>
            <person name="Tasumi E."/>
            <person name="Yamanaka Y."/>
            <person name="Yamaguchi T."/>
            <person name="Kamagata Y."/>
            <person name="Tamaki H."/>
            <person name="Takai K."/>
        </authorList>
    </citation>
    <scope>NUCLEOTIDE SEQUENCE [LARGE SCALE GENOMIC DNA]</scope>
    <source>
        <strain evidence="2 3">MK-D1</strain>
    </source>
</reference>
<evidence type="ECO:0000313" key="3">
    <source>
        <dbReference type="Proteomes" id="UP000321408"/>
    </source>
</evidence>
<protein>
    <submittedName>
        <fullName evidence="2">MFS transporter</fullName>
    </submittedName>
</protein>
<dbReference type="PANTHER" id="PTHR11328:SF24">
    <property type="entry name" value="MAJOR FACILITATOR SUPERFAMILY (MFS) PROFILE DOMAIN-CONTAINING PROTEIN"/>
    <property type="match status" value="1"/>
</dbReference>
<feature type="transmembrane region" description="Helical" evidence="1">
    <location>
        <begin position="48"/>
        <end position="66"/>
    </location>
</feature>